<evidence type="ECO:0000256" key="8">
    <source>
        <dbReference type="ARBA" id="ARBA00042850"/>
    </source>
</evidence>
<dbReference type="EMBL" id="PGGS01000079">
    <property type="protein sequence ID" value="PNH09759.1"/>
    <property type="molecule type" value="Genomic_DNA"/>
</dbReference>
<organism evidence="13 14">
    <name type="scientific">Tetrabaena socialis</name>
    <dbReference type="NCBI Taxonomy" id="47790"/>
    <lineage>
        <taxon>Eukaryota</taxon>
        <taxon>Viridiplantae</taxon>
        <taxon>Chlorophyta</taxon>
        <taxon>core chlorophytes</taxon>
        <taxon>Chlorophyceae</taxon>
        <taxon>CS clade</taxon>
        <taxon>Chlamydomonadales</taxon>
        <taxon>Tetrabaenaceae</taxon>
        <taxon>Tetrabaena</taxon>
    </lineage>
</organism>
<keyword evidence="12" id="KW-0460">Magnesium</keyword>
<evidence type="ECO:0000256" key="5">
    <source>
        <dbReference type="ARBA" id="ARBA00042398"/>
    </source>
</evidence>
<comment type="catalytic activity">
    <reaction evidence="11">
        <text>alpha-NAD(+) + H2O = ADP-D-ribose + nicotinamide + H(+)</text>
        <dbReference type="Rhea" id="RHEA:68792"/>
        <dbReference type="ChEBI" id="CHEBI:15377"/>
        <dbReference type="ChEBI" id="CHEBI:15378"/>
        <dbReference type="ChEBI" id="CHEBI:17154"/>
        <dbReference type="ChEBI" id="CHEBI:57967"/>
        <dbReference type="ChEBI" id="CHEBI:77017"/>
    </reaction>
</comment>
<dbReference type="GO" id="GO:0004649">
    <property type="term" value="F:poly(ADP-ribose) glycohydrolase activity"/>
    <property type="evidence" value="ECO:0007669"/>
    <property type="project" value="UniProtKB-EC"/>
</dbReference>
<name>A0A2J8AB56_9CHLO</name>
<comment type="cofactor">
    <cofactor evidence="12">
        <name>Mg(2+)</name>
        <dbReference type="ChEBI" id="CHEBI:18420"/>
    </cofactor>
    <text evidence="12">Binds 2 magnesium ions per subunit.</text>
</comment>
<reference evidence="13 14" key="1">
    <citation type="journal article" date="2017" name="Mol. Biol. Evol.">
        <title>The 4-celled Tetrabaena socialis nuclear genome reveals the essential components for genetic control of cell number at the origin of multicellularity in the volvocine lineage.</title>
        <authorList>
            <person name="Featherston J."/>
            <person name="Arakaki Y."/>
            <person name="Hanschen E.R."/>
            <person name="Ferris P.J."/>
            <person name="Michod R.E."/>
            <person name="Olson B.J.S.C."/>
            <person name="Nozaki H."/>
            <person name="Durand P.M."/>
        </authorList>
    </citation>
    <scope>NUCLEOTIDE SEQUENCE [LARGE SCALE GENOMIC DNA]</scope>
    <source>
        <strain evidence="13 14">NIES-571</strain>
    </source>
</reference>
<dbReference type="AlphaFoldDB" id="A0A2J8AB56"/>
<dbReference type="InterPro" id="IPR036705">
    <property type="entry name" value="Ribosyl_crysJ1_sf"/>
</dbReference>
<evidence type="ECO:0000256" key="3">
    <source>
        <dbReference type="ARBA" id="ARBA00022801"/>
    </source>
</evidence>
<dbReference type="EC" id="3.2.1.143" evidence="2"/>
<evidence type="ECO:0000256" key="4">
    <source>
        <dbReference type="ARBA" id="ARBA00041057"/>
    </source>
</evidence>
<keyword evidence="14" id="KW-1185">Reference proteome</keyword>
<comment type="caution">
    <text evidence="13">The sequence shown here is derived from an EMBL/GenBank/DDBJ whole genome shotgun (WGS) entry which is preliminary data.</text>
</comment>
<evidence type="ECO:0000256" key="11">
    <source>
        <dbReference type="ARBA" id="ARBA00049015"/>
    </source>
</evidence>
<evidence type="ECO:0000256" key="7">
    <source>
        <dbReference type="ARBA" id="ARBA00042722"/>
    </source>
</evidence>
<feature type="binding site" evidence="12">
    <location>
        <position position="335"/>
    </location>
    <ligand>
        <name>Mg(2+)</name>
        <dbReference type="ChEBI" id="CHEBI:18420"/>
        <label>1</label>
    </ligand>
</feature>
<evidence type="ECO:0000256" key="10">
    <source>
        <dbReference type="ARBA" id="ARBA00043193"/>
    </source>
</evidence>
<evidence type="ECO:0000256" key="9">
    <source>
        <dbReference type="ARBA" id="ARBA00043187"/>
    </source>
</evidence>
<dbReference type="OrthoDB" id="410104at2759"/>
<feature type="binding site" evidence="12">
    <location>
        <position position="338"/>
    </location>
    <ligand>
        <name>Mg(2+)</name>
        <dbReference type="ChEBI" id="CHEBI:18420"/>
        <label>1</label>
    </ligand>
</feature>
<evidence type="ECO:0000313" key="13">
    <source>
        <dbReference type="EMBL" id="PNH09759.1"/>
    </source>
</evidence>
<gene>
    <name evidence="13" type="ORF">TSOC_003602</name>
</gene>
<evidence type="ECO:0000256" key="12">
    <source>
        <dbReference type="PIRSR" id="PIRSR605502-1"/>
    </source>
</evidence>
<dbReference type="Proteomes" id="UP000236333">
    <property type="component" value="Unassembled WGS sequence"/>
</dbReference>
<dbReference type="GO" id="GO:0046872">
    <property type="term" value="F:metal ion binding"/>
    <property type="evidence" value="ECO:0007669"/>
    <property type="project" value="UniProtKB-KW"/>
</dbReference>
<dbReference type="Gene3D" id="1.10.4080.10">
    <property type="entry name" value="ADP-ribosylation/Crystallin J1"/>
    <property type="match status" value="1"/>
</dbReference>
<feature type="binding site" evidence="12">
    <location>
        <position position="40"/>
    </location>
    <ligand>
        <name>Mg(2+)</name>
        <dbReference type="ChEBI" id="CHEBI:18420"/>
        <label>1</label>
    </ligand>
</feature>
<evidence type="ECO:0000256" key="2">
    <source>
        <dbReference type="ARBA" id="ARBA00012255"/>
    </source>
</evidence>
<proteinExistence type="inferred from homology"/>
<keyword evidence="3 13" id="KW-0378">Hydrolase</keyword>
<comment type="similarity">
    <text evidence="1">Belongs to the ADP-ribosylglycohydrolase family.</text>
</comment>
<evidence type="ECO:0000256" key="6">
    <source>
        <dbReference type="ARBA" id="ARBA00042471"/>
    </source>
</evidence>
<evidence type="ECO:0000256" key="1">
    <source>
        <dbReference type="ARBA" id="ARBA00010702"/>
    </source>
</evidence>
<sequence length="389" mass="39421">MCGDVLGAAVEGWNAQQIAGWHPAGLTAFQPTERGFGRYTDDTQMAIALSRSLIARGGRCEDVAAARSYAVEYDPSRGYGATAARVLQDIKQTGVDATSIQTIGAKYLPNGSFANGGAMRIAPLGLVYRHAPAATLRSAVASALRCTHVHPVAVDGAFVIALAVGYLATRQPGDPTGASAGPATAVPSRETLDAAGAALGAAGAASGTAGATAGPAGPGAAAASGGVCGEQATPLKLLDYLLAHRGLLETEGMASKLLTVRTTIASAPSFKPASEPWSEYLSSSGWAAEQALGAAVAETFQIRADDAVAVALAALCWHWLCPEDALVAAVHYGGDTDTIAAITGALAGALHGLRWIPARWWAVLENGPAGRDEVVQLATQLAELSNSGA</sequence>
<dbReference type="PANTHER" id="PTHR16222:SF24">
    <property type="entry name" value="ADP-RIBOSYLHYDROLASE ARH3"/>
    <property type="match status" value="1"/>
</dbReference>
<accession>A0A2J8AB56</accession>
<feature type="binding site" evidence="12">
    <location>
        <position position="41"/>
    </location>
    <ligand>
        <name>Mg(2+)</name>
        <dbReference type="ChEBI" id="CHEBI:18420"/>
        <label>1</label>
    </ligand>
</feature>
<dbReference type="PANTHER" id="PTHR16222">
    <property type="entry name" value="ADP-RIBOSYLGLYCOHYDROLASE"/>
    <property type="match status" value="1"/>
</dbReference>
<feature type="binding site" evidence="12">
    <location>
        <position position="337"/>
    </location>
    <ligand>
        <name>Mg(2+)</name>
        <dbReference type="ChEBI" id="CHEBI:18420"/>
        <label>1</label>
    </ligand>
</feature>
<keyword evidence="12" id="KW-0479">Metal-binding</keyword>
<dbReference type="InterPro" id="IPR005502">
    <property type="entry name" value="Ribosyl_crysJ1"/>
</dbReference>
<dbReference type="SUPFAM" id="SSF101478">
    <property type="entry name" value="ADP-ribosylglycohydrolase"/>
    <property type="match status" value="1"/>
</dbReference>
<protein>
    <recommendedName>
        <fullName evidence="4">ADP-ribosylhydrolase ARH3</fullName>
        <ecNumber evidence="2">3.2.1.143</ecNumber>
    </recommendedName>
    <alternativeName>
        <fullName evidence="5">ADP-ribose glycohydrolase ARH3</fullName>
    </alternativeName>
    <alternativeName>
        <fullName evidence="6">ADP-ribosylhydrolase 3</fullName>
    </alternativeName>
    <alternativeName>
        <fullName evidence="9">O-acetyl-ADP-ribose deacetylase ARH3</fullName>
    </alternativeName>
    <alternativeName>
        <fullName evidence="10">Poly(ADP-ribose) glycohydrolase ARH3</fullName>
    </alternativeName>
    <alternativeName>
        <fullName evidence="8">[Protein ADP-ribosylarginine] hydrolase-like protein 2</fullName>
    </alternativeName>
    <alternativeName>
        <fullName evidence="7">[Protein ADP-ribosylserine] hydrolase</fullName>
    </alternativeName>
</protein>
<dbReference type="Pfam" id="PF03747">
    <property type="entry name" value="ADP_ribosyl_GH"/>
    <property type="match status" value="1"/>
</dbReference>
<evidence type="ECO:0000313" key="14">
    <source>
        <dbReference type="Proteomes" id="UP000236333"/>
    </source>
</evidence>
<feature type="binding site" evidence="12">
    <location>
        <position position="42"/>
    </location>
    <ligand>
        <name>Mg(2+)</name>
        <dbReference type="ChEBI" id="CHEBI:18420"/>
        <label>1</label>
    </ligand>
</feature>
<dbReference type="InterPro" id="IPR050792">
    <property type="entry name" value="ADP-ribosylglycohydrolase"/>
</dbReference>